<dbReference type="SMART" id="SM00897">
    <property type="entry name" value="FIST"/>
    <property type="match status" value="1"/>
</dbReference>
<dbReference type="Pfam" id="PF10442">
    <property type="entry name" value="FIST_C"/>
    <property type="match status" value="1"/>
</dbReference>
<evidence type="ECO:0000313" key="4">
    <source>
        <dbReference type="Proteomes" id="UP000049979"/>
    </source>
</evidence>
<gene>
    <name evidence="3" type="ORF">M72_21351</name>
</gene>
<reference evidence="4" key="1">
    <citation type="submission" date="2015-05" db="EMBL/GenBank/DDBJ databases">
        <authorList>
            <consortium name="Pathogen Informatics"/>
        </authorList>
    </citation>
    <scope>NUCLEOTIDE SEQUENCE [LARGE SCALE GENOMIC DNA]</scope>
    <source>
        <strain evidence="4">M72</strain>
    </source>
</reference>
<dbReference type="PANTHER" id="PTHR40252:SF2">
    <property type="entry name" value="BLR0328 PROTEIN"/>
    <property type="match status" value="1"/>
</dbReference>
<dbReference type="InterPro" id="IPR013702">
    <property type="entry name" value="FIST_domain_N"/>
</dbReference>
<dbReference type="PANTHER" id="PTHR40252">
    <property type="entry name" value="BLR0328 PROTEIN"/>
    <property type="match status" value="1"/>
</dbReference>
<accession>A0A0M6WFL3</accession>
<evidence type="ECO:0000313" key="3">
    <source>
        <dbReference type="EMBL" id="CRL34471.1"/>
    </source>
</evidence>
<keyword evidence="4" id="KW-1185">Reference proteome</keyword>
<proteinExistence type="predicted"/>
<dbReference type="EMBL" id="CVRR01000006">
    <property type="protein sequence ID" value="CRL34471.1"/>
    <property type="molecule type" value="Genomic_DNA"/>
</dbReference>
<dbReference type="STRING" id="301302.ERS852420_00349"/>
<dbReference type="OrthoDB" id="9770293at2"/>
<name>A0A0M6WFL3_9FIRM</name>
<dbReference type="RefSeq" id="WP_055067177.1">
    <property type="nucleotide sequence ID" value="NZ_CP173697.1"/>
</dbReference>
<organism evidence="3 4">
    <name type="scientific">Roseburia faecis</name>
    <dbReference type="NCBI Taxonomy" id="301302"/>
    <lineage>
        <taxon>Bacteria</taxon>
        <taxon>Bacillati</taxon>
        <taxon>Bacillota</taxon>
        <taxon>Clostridia</taxon>
        <taxon>Lachnospirales</taxon>
        <taxon>Lachnospiraceae</taxon>
        <taxon>Roseburia</taxon>
    </lineage>
</organism>
<evidence type="ECO:0008006" key="5">
    <source>
        <dbReference type="Google" id="ProtNLM"/>
    </source>
</evidence>
<dbReference type="Proteomes" id="UP000049979">
    <property type="component" value="Unassembled WGS sequence"/>
</dbReference>
<feature type="domain" description="FIST C-domain" evidence="2">
    <location>
        <begin position="219"/>
        <end position="349"/>
    </location>
</feature>
<sequence length="362" mass="39437">MKTFIGTGVGQPEAAVHQAVQGLTSPSAILFMASYEHFKETASRLKELFPDTPCIGTIGTRLVNGQVNDSGLAVLGFFSDVKIRCGIITEASRCPVAGTTQLLKQIAEISPGTDDTVCVEYCTGSEEKLVTTFTSCLETKGIHLAGGTVFGVPDGKPPVVAYNGELYEDACVYALIKNTTGKIRVYKENIYEKTSAQSHFATKVDVSRKALIELDGRPAADVYSAELGIPRDKIVDNVLVNPMGRAVGDQVFISSMNGMDANGTLTNYKRINKNDCIYFLSLGDYKATEQQTRQQIQQDASHISLVLSIDCIYRYLLYEKEGYFSTYAKDMAVLGPHLGIVGGGEQYNNQHVNQTMVCVVFE</sequence>
<protein>
    <recommendedName>
        <fullName evidence="5">FIST domain-containing protein</fullName>
    </recommendedName>
</protein>
<evidence type="ECO:0000259" key="2">
    <source>
        <dbReference type="SMART" id="SM01204"/>
    </source>
</evidence>
<evidence type="ECO:0000259" key="1">
    <source>
        <dbReference type="SMART" id="SM00897"/>
    </source>
</evidence>
<dbReference type="InterPro" id="IPR019494">
    <property type="entry name" value="FIST_C"/>
</dbReference>
<feature type="domain" description="FIST" evidence="1">
    <location>
        <begin position="25"/>
        <end position="218"/>
    </location>
</feature>
<dbReference type="AlphaFoldDB" id="A0A0M6WFL3"/>
<dbReference type="SMART" id="SM01204">
    <property type="entry name" value="FIST_C"/>
    <property type="match status" value="1"/>
</dbReference>
<dbReference type="Pfam" id="PF08495">
    <property type="entry name" value="FIST"/>
    <property type="match status" value="1"/>
</dbReference>